<feature type="compositionally biased region" description="Basic and acidic residues" evidence="1">
    <location>
        <begin position="50"/>
        <end position="71"/>
    </location>
</feature>
<name>A0A8C5K7N5_JACJA</name>
<evidence type="ECO:0000313" key="2">
    <source>
        <dbReference type="Ensembl" id="ENSJJAP00000005074.1"/>
    </source>
</evidence>
<feature type="compositionally biased region" description="Low complexity" evidence="1">
    <location>
        <begin position="356"/>
        <end position="366"/>
    </location>
</feature>
<feature type="compositionally biased region" description="Polar residues" evidence="1">
    <location>
        <begin position="1"/>
        <end position="10"/>
    </location>
</feature>
<dbReference type="Proteomes" id="UP000694385">
    <property type="component" value="Unassembled WGS sequence"/>
</dbReference>
<dbReference type="OMA" id="AQASQKW"/>
<feature type="region of interest" description="Disordered" evidence="1">
    <location>
        <begin position="1"/>
        <end position="366"/>
    </location>
</feature>
<dbReference type="GO" id="GO:0005198">
    <property type="term" value="F:structural molecule activity"/>
    <property type="evidence" value="ECO:0007669"/>
    <property type="project" value="InterPro"/>
</dbReference>
<gene>
    <name evidence="2" type="primary">Lad1</name>
</gene>
<dbReference type="PANTHER" id="PTHR12392:SF0">
    <property type="entry name" value="LADININ-1"/>
    <property type="match status" value="1"/>
</dbReference>
<dbReference type="Ensembl" id="ENSJJAT00000011377.1">
    <property type="protein sequence ID" value="ENSJJAP00000005074.1"/>
    <property type="gene ID" value="ENSJJAG00000010044.1"/>
</dbReference>
<feature type="compositionally biased region" description="Basic residues" evidence="1">
    <location>
        <begin position="82"/>
        <end position="91"/>
    </location>
</feature>
<feature type="compositionally biased region" description="Low complexity" evidence="1">
    <location>
        <begin position="226"/>
        <end position="243"/>
    </location>
</feature>
<reference evidence="2" key="2">
    <citation type="submission" date="2025-09" db="UniProtKB">
        <authorList>
            <consortium name="Ensembl"/>
        </authorList>
    </citation>
    <scope>IDENTIFICATION</scope>
</reference>
<feature type="compositionally biased region" description="Polar residues" evidence="1">
    <location>
        <begin position="492"/>
        <end position="502"/>
    </location>
</feature>
<accession>A0A8C5K7N5</accession>
<dbReference type="InterPro" id="IPR017404">
    <property type="entry name" value="Ladinin_1"/>
</dbReference>
<protein>
    <submittedName>
        <fullName evidence="2">Ladinin</fullName>
    </submittedName>
</protein>
<keyword evidence="3" id="KW-1185">Reference proteome</keyword>
<dbReference type="GeneTree" id="ENSGT00390000005256"/>
<sequence>MLPSSPSLALQRSLEDEEEQERERRRRHRSLSSTTDSESPRLTQNGTQRAAERLPGVEEAEEPKPPARASKEEDEDFQAILRTRKERRQRRQLVETAQAPVQESREVEAGKDSPGPEQTAQQPPVPKKEPEPLPRRRLSQKQRGPWAGMGEAGTEKEEPPEEAEAPQKTSVSERRLVPEKSAVPTKRLSSEKARVPEKGPAAERAPLTGKRCGSEESVPARTRASETSPVPEKTPVTPKTAAPQKRSPEKKPALEKASVLDKMPERRLVSERASIFEKPVASETKLAPKKAVTPEEPQAPGGSQATTGEPTGRAVPGKSTPSSAEQRVADPPTMASRLPPITLQVKIPRKDEETDTSSPTLLTYSSSLKRSSPRTISFRVRATVASVRLPASTVKLGEKLERYHTAIQRSESVRAPSNSRTEFFVAPAGVASRRHLFEKELAGQSRAEPASSRKENLRLSGVVTSRLNLWISKTQESGDQTPQEVQRETVVSRRTQWGNKPTASLDEEVSGTQ</sequence>
<organism evidence="2 3">
    <name type="scientific">Jaculus jaculus</name>
    <name type="common">Lesser Egyptian jerboa</name>
    <dbReference type="NCBI Taxonomy" id="51337"/>
    <lineage>
        <taxon>Eukaryota</taxon>
        <taxon>Metazoa</taxon>
        <taxon>Chordata</taxon>
        <taxon>Craniata</taxon>
        <taxon>Vertebrata</taxon>
        <taxon>Euteleostomi</taxon>
        <taxon>Mammalia</taxon>
        <taxon>Eutheria</taxon>
        <taxon>Euarchontoglires</taxon>
        <taxon>Glires</taxon>
        <taxon>Rodentia</taxon>
        <taxon>Myomorpha</taxon>
        <taxon>Dipodoidea</taxon>
        <taxon>Dipodidae</taxon>
        <taxon>Dipodinae</taxon>
        <taxon>Jaculus</taxon>
    </lineage>
</organism>
<feature type="compositionally biased region" description="Polar residues" evidence="1">
    <location>
        <begin position="474"/>
        <end position="484"/>
    </location>
</feature>
<evidence type="ECO:0000256" key="1">
    <source>
        <dbReference type="SAM" id="MobiDB-lite"/>
    </source>
</evidence>
<feature type="region of interest" description="Disordered" evidence="1">
    <location>
        <begin position="474"/>
        <end position="513"/>
    </location>
</feature>
<dbReference type="AlphaFoldDB" id="A0A8C5K7N5"/>
<feature type="compositionally biased region" description="Basic and acidic residues" evidence="1">
    <location>
        <begin position="246"/>
        <end position="270"/>
    </location>
</feature>
<reference evidence="2" key="1">
    <citation type="submission" date="2025-08" db="UniProtKB">
        <authorList>
            <consortium name="Ensembl"/>
        </authorList>
    </citation>
    <scope>IDENTIFICATION</scope>
</reference>
<feature type="compositionally biased region" description="Basic and acidic residues" evidence="1">
    <location>
        <begin position="188"/>
        <end position="201"/>
    </location>
</feature>
<proteinExistence type="predicted"/>
<dbReference type="GO" id="GO:0015629">
    <property type="term" value="C:actin cytoskeleton"/>
    <property type="evidence" value="ECO:0007669"/>
    <property type="project" value="Ensembl"/>
</dbReference>
<evidence type="ECO:0000313" key="3">
    <source>
        <dbReference type="Proteomes" id="UP000694385"/>
    </source>
</evidence>
<dbReference type="PANTHER" id="PTHR12392">
    <property type="entry name" value="LADININ 1"/>
    <property type="match status" value="1"/>
</dbReference>